<gene>
    <name evidence="3" type="ORF">ELQ94_06830</name>
</gene>
<dbReference type="GO" id="GO:0016020">
    <property type="term" value="C:membrane"/>
    <property type="evidence" value="ECO:0007669"/>
    <property type="project" value="TreeGrafter"/>
</dbReference>
<dbReference type="PANTHER" id="PTHR23028">
    <property type="entry name" value="ACETYLTRANSFERASE"/>
    <property type="match status" value="1"/>
</dbReference>
<name>A0A433JTH0_9MICO</name>
<dbReference type="RefSeq" id="WP_127048525.1">
    <property type="nucleotide sequence ID" value="NZ_RZGZ01000002.1"/>
</dbReference>
<dbReference type="InterPro" id="IPR002656">
    <property type="entry name" value="Acyl_transf_3_dom"/>
</dbReference>
<keyword evidence="1" id="KW-0812">Transmembrane</keyword>
<feature type="transmembrane region" description="Helical" evidence="1">
    <location>
        <begin position="174"/>
        <end position="194"/>
    </location>
</feature>
<evidence type="ECO:0000256" key="1">
    <source>
        <dbReference type="SAM" id="Phobius"/>
    </source>
</evidence>
<proteinExistence type="predicted"/>
<keyword evidence="3" id="KW-0808">Transferase</keyword>
<feature type="transmembrane region" description="Helical" evidence="1">
    <location>
        <begin position="234"/>
        <end position="252"/>
    </location>
</feature>
<feature type="transmembrane region" description="Helical" evidence="1">
    <location>
        <begin position="144"/>
        <end position="165"/>
    </location>
</feature>
<feature type="transmembrane region" description="Helical" evidence="1">
    <location>
        <begin position="45"/>
        <end position="67"/>
    </location>
</feature>
<evidence type="ECO:0000313" key="4">
    <source>
        <dbReference type="Proteomes" id="UP000274909"/>
    </source>
</evidence>
<feature type="transmembrane region" description="Helical" evidence="1">
    <location>
        <begin position="200"/>
        <end position="222"/>
    </location>
</feature>
<organism evidence="3 4">
    <name type="scientific">Labedella endophytica</name>
    <dbReference type="NCBI Taxonomy" id="1523160"/>
    <lineage>
        <taxon>Bacteria</taxon>
        <taxon>Bacillati</taxon>
        <taxon>Actinomycetota</taxon>
        <taxon>Actinomycetes</taxon>
        <taxon>Micrococcales</taxon>
        <taxon>Microbacteriaceae</taxon>
        <taxon>Labedella</taxon>
    </lineage>
</organism>
<feature type="transmembrane region" description="Helical" evidence="1">
    <location>
        <begin position="297"/>
        <end position="314"/>
    </location>
</feature>
<feature type="transmembrane region" description="Helical" evidence="1">
    <location>
        <begin position="88"/>
        <end position="111"/>
    </location>
</feature>
<evidence type="ECO:0000259" key="2">
    <source>
        <dbReference type="Pfam" id="PF01757"/>
    </source>
</evidence>
<evidence type="ECO:0000313" key="3">
    <source>
        <dbReference type="EMBL" id="RUR01224.1"/>
    </source>
</evidence>
<feature type="transmembrane region" description="Helical" evidence="1">
    <location>
        <begin position="326"/>
        <end position="349"/>
    </location>
</feature>
<dbReference type="Proteomes" id="UP000274909">
    <property type="component" value="Unassembled WGS sequence"/>
</dbReference>
<feature type="transmembrane region" description="Helical" evidence="1">
    <location>
        <begin position="12"/>
        <end position="33"/>
    </location>
</feature>
<dbReference type="PANTHER" id="PTHR23028:SF53">
    <property type="entry name" value="ACYL_TRANSF_3 DOMAIN-CONTAINING PROTEIN"/>
    <property type="match status" value="1"/>
</dbReference>
<keyword evidence="1" id="KW-0472">Membrane</keyword>
<dbReference type="OrthoDB" id="9796461at2"/>
<keyword evidence="3" id="KW-0012">Acyltransferase</keyword>
<dbReference type="AlphaFoldDB" id="A0A433JTH0"/>
<dbReference type="InterPro" id="IPR050879">
    <property type="entry name" value="Acyltransferase_3"/>
</dbReference>
<reference evidence="3 4" key="1">
    <citation type="submission" date="2018-12" db="EMBL/GenBank/DDBJ databases">
        <authorList>
            <person name="Li F."/>
        </authorList>
    </citation>
    <scope>NUCLEOTIDE SEQUENCE [LARGE SCALE GENOMIC DNA]</scope>
    <source>
        <strain evidence="3 4">EGI 6500705</strain>
    </source>
</reference>
<sequence>MALEKLHGLQGLRAVAAAWVVIEHYRLILYALFPAAEIVAPWVRSGFLGVEIFFILSGFIIAYNYAGRFASFSSKQYLRFIQLRFARVYPAHLITLAAAGVLVVGAALMGMQLETGGNYSPGSFLGNVFLLQAVPAVGSWNPPAWSISAEFLAYLVFPVLAIALAKIRTGRQGFLLAAAVAVAGTAGMMGLSVVNDSPTGGWMVLLRISVEFTIGALLFAGWRWLGDSRFSTRWEWAILGSVVAILMIVGAVGGEGSIALIAVPFIALLVIGCVGATGPLARVLASRVLQWGGEISYSVYMTHFLLLMVFGKVLPLESLANSGLLIRMAVFAACMAAVVAAGACCYYLVERPGREFVRRITEPKPKREVVPTR</sequence>
<dbReference type="GO" id="GO:0016747">
    <property type="term" value="F:acyltransferase activity, transferring groups other than amino-acyl groups"/>
    <property type="evidence" value="ECO:0007669"/>
    <property type="project" value="InterPro"/>
</dbReference>
<dbReference type="GO" id="GO:0009103">
    <property type="term" value="P:lipopolysaccharide biosynthetic process"/>
    <property type="evidence" value="ECO:0007669"/>
    <property type="project" value="TreeGrafter"/>
</dbReference>
<feature type="domain" description="Acyltransferase 3" evidence="2">
    <location>
        <begin position="7"/>
        <end position="340"/>
    </location>
</feature>
<dbReference type="EMBL" id="RZGZ01000002">
    <property type="protein sequence ID" value="RUR01224.1"/>
    <property type="molecule type" value="Genomic_DNA"/>
</dbReference>
<dbReference type="Pfam" id="PF01757">
    <property type="entry name" value="Acyl_transf_3"/>
    <property type="match status" value="1"/>
</dbReference>
<accession>A0A433JTH0</accession>
<comment type="caution">
    <text evidence="3">The sequence shown here is derived from an EMBL/GenBank/DDBJ whole genome shotgun (WGS) entry which is preliminary data.</text>
</comment>
<feature type="transmembrane region" description="Helical" evidence="1">
    <location>
        <begin position="258"/>
        <end position="285"/>
    </location>
</feature>
<keyword evidence="1" id="KW-1133">Transmembrane helix</keyword>
<keyword evidence="4" id="KW-1185">Reference proteome</keyword>
<protein>
    <submittedName>
        <fullName evidence="3">Acyltransferase</fullName>
    </submittedName>
</protein>